<keyword evidence="5" id="KW-1185">Reference proteome</keyword>
<comment type="caution">
    <text evidence="4">The sequence shown here is derived from an EMBL/GenBank/DDBJ whole genome shotgun (WGS) entry which is preliminary data.</text>
</comment>
<dbReference type="InterPro" id="IPR051549">
    <property type="entry name" value="PEP_Utilizing_Enz"/>
</dbReference>
<evidence type="ECO:0000313" key="4">
    <source>
        <dbReference type="EMBL" id="KAL3799748.1"/>
    </source>
</evidence>
<dbReference type="PANTHER" id="PTHR43615">
    <property type="entry name" value="PHOSPHOENOLPYRUVATE SYNTHASE-RELATED"/>
    <property type="match status" value="1"/>
</dbReference>
<dbReference type="InterPro" id="IPR008279">
    <property type="entry name" value="PEP-util_enz_mobile_dom"/>
</dbReference>
<dbReference type="Pfam" id="PF01326">
    <property type="entry name" value="PPDK_N"/>
    <property type="match status" value="1"/>
</dbReference>
<dbReference type="Gene3D" id="3.30.470.20">
    <property type="entry name" value="ATP-grasp fold, B domain"/>
    <property type="match status" value="1"/>
</dbReference>
<dbReference type="AlphaFoldDB" id="A0ABD3QH16"/>
<gene>
    <name evidence="4" type="ORF">HJC23_010398</name>
</gene>
<dbReference type="InterPro" id="IPR002192">
    <property type="entry name" value="PPDK_AMP/ATP-bd"/>
</dbReference>
<protein>
    <recommendedName>
        <fullName evidence="6">Pyruvate, water dikinase</fullName>
    </recommendedName>
</protein>
<dbReference type="Gene3D" id="3.50.30.10">
    <property type="entry name" value="Phosphohistidine domain"/>
    <property type="match status" value="2"/>
</dbReference>
<accession>A0ABD3QH16</accession>
<comment type="similarity">
    <text evidence="1">Belongs to the PEP-utilizing enzyme family.</text>
</comment>
<proteinExistence type="inferred from homology"/>
<name>A0ABD3QH16_9STRA</name>
<evidence type="ECO:0000259" key="3">
    <source>
        <dbReference type="Pfam" id="PF01326"/>
    </source>
</evidence>
<dbReference type="EMBL" id="JABMIG020000036">
    <property type="protein sequence ID" value="KAL3799748.1"/>
    <property type="molecule type" value="Genomic_DNA"/>
</dbReference>
<sequence>MDTHGSKQPTITMLLSLNTTDPSDASAAIVGGKAASLARLYKIPSLQPHAPLSYALTTAFFRPWLEILKTSNEYIECQNDGISQDRLEVVCNGLKLSCKTLPLDAAQDRALKEMSSKIEQDFKHGLAAVRSSAVEEDGTDQSFAGIFETKLGVRASQLEDALRECFASKFDPRVLHYMAKQKASGSKDDVGFAVVVMEMVDSVVAGVAFSANPLNSDRDECVIDSSWGLGESVVDGSVTADRFIYEKVKKKIVHQAIGHKPVEKRLDLANGQVLSLTVGSDRCDAFSLTTKTLDELVELVGLVEKEYGYPMDVEWAYTQDILVLLQARPITTLFWIDDNMITKPGEQRILYYDINIASEATTTTPFHHMDMFLFNRMRNALIGLPEEMRVFRNDPQMPVFNASTRQYGNLSIYFKFITPKYCAKECLVLDPYLSSLFASKDCSRKKYRLEKLPKGVNIRNFIWILRQVPVLKFHRIARKFHKDPEKGKLRYLEILKNDIANLKALEERGCSDKGLVHYFEELIQCMMPSLTEELGLIMFLLFRLYQKMDNKRLFAKTEDERMEYDALCGGYEGDELMQINIDMYRLANKLDETIWKEYEHDKLPHLAERIQNNLDGKVHDLPNDFLLEWKHFMACHGYDGEDQLFISSPRYQDTPLHLLARLRQNVGPEIKDPSIRLQENAQKRKEAMRRQEERAASKFLRLGHAKIVKRNDILDHLMWIRNAPKLHSARVFGILRSEILRVERDLVSCKRLEAIGDIFHLDLAEVDSALSDNTMDLMSLVQPRKAVYKRALRATECPLLIDSRCRILRPDPPKNDNLAPGVLLGVAVAPGTATGRVRIMKSPIDRFESGEVLAATVTSPAWTPLFIGAAGIVLQTGGALQHGGVCDGFPGPCCLLKCHNFLSRFLLPHGYLLYLIALCAREYGKPAVSNIDIHNVLKSGMLVSVDGNTGTVTIIDEN</sequence>
<dbReference type="SUPFAM" id="SSF52009">
    <property type="entry name" value="Phosphohistidine domain"/>
    <property type="match status" value="2"/>
</dbReference>
<dbReference type="InterPro" id="IPR036637">
    <property type="entry name" value="Phosphohistidine_dom_sf"/>
</dbReference>
<dbReference type="InterPro" id="IPR013815">
    <property type="entry name" value="ATP_grasp_subdomain_1"/>
</dbReference>
<feature type="domain" description="PEP-utilising enzyme mobile" evidence="2">
    <location>
        <begin position="847"/>
        <end position="885"/>
    </location>
</feature>
<dbReference type="Pfam" id="PF00391">
    <property type="entry name" value="PEP-utilizers"/>
    <property type="match status" value="1"/>
</dbReference>
<dbReference type="PANTHER" id="PTHR43615:SF1">
    <property type="entry name" value="PPDK_N DOMAIN-CONTAINING PROTEIN"/>
    <property type="match status" value="1"/>
</dbReference>
<feature type="domain" description="Pyruvate phosphate dikinase AMP/ATP-binding" evidence="3">
    <location>
        <begin position="28"/>
        <end position="333"/>
    </location>
</feature>
<organism evidence="4 5">
    <name type="scientific">Cyclotella cryptica</name>
    <dbReference type="NCBI Taxonomy" id="29204"/>
    <lineage>
        <taxon>Eukaryota</taxon>
        <taxon>Sar</taxon>
        <taxon>Stramenopiles</taxon>
        <taxon>Ochrophyta</taxon>
        <taxon>Bacillariophyta</taxon>
        <taxon>Coscinodiscophyceae</taxon>
        <taxon>Thalassiosirophycidae</taxon>
        <taxon>Stephanodiscales</taxon>
        <taxon>Stephanodiscaceae</taxon>
        <taxon>Cyclotella</taxon>
    </lineage>
</organism>
<evidence type="ECO:0000259" key="2">
    <source>
        <dbReference type="Pfam" id="PF00391"/>
    </source>
</evidence>
<evidence type="ECO:0008006" key="6">
    <source>
        <dbReference type="Google" id="ProtNLM"/>
    </source>
</evidence>
<reference evidence="4 5" key="1">
    <citation type="journal article" date="2020" name="G3 (Bethesda)">
        <title>Improved Reference Genome for Cyclotella cryptica CCMP332, a Model for Cell Wall Morphogenesis, Salinity Adaptation, and Lipid Production in Diatoms (Bacillariophyta).</title>
        <authorList>
            <person name="Roberts W.R."/>
            <person name="Downey K.M."/>
            <person name="Ruck E.C."/>
            <person name="Traller J.C."/>
            <person name="Alverson A.J."/>
        </authorList>
    </citation>
    <scope>NUCLEOTIDE SEQUENCE [LARGE SCALE GENOMIC DNA]</scope>
    <source>
        <strain evidence="4 5">CCMP332</strain>
    </source>
</reference>
<dbReference type="Proteomes" id="UP001516023">
    <property type="component" value="Unassembled WGS sequence"/>
</dbReference>
<evidence type="ECO:0000313" key="5">
    <source>
        <dbReference type="Proteomes" id="UP001516023"/>
    </source>
</evidence>
<dbReference type="SUPFAM" id="SSF56059">
    <property type="entry name" value="Glutathione synthetase ATP-binding domain-like"/>
    <property type="match status" value="1"/>
</dbReference>
<dbReference type="Gene3D" id="3.30.1490.20">
    <property type="entry name" value="ATP-grasp fold, A domain"/>
    <property type="match status" value="1"/>
</dbReference>
<evidence type="ECO:0000256" key="1">
    <source>
        <dbReference type="ARBA" id="ARBA00007837"/>
    </source>
</evidence>